<evidence type="ECO:0000259" key="2">
    <source>
        <dbReference type="Pfam" id="PF05239"/>
    </source>
</evidence>
<feature type="region of interest" description="Disordered" evidence="1">
    <location>
        <begin position="268"/>
        <end position="291"/>
    </location>
</feature>
<dbReference type="GO" id="GO:0030077">
    <property type="term" value="C:plasma membrane light-harvesting complex"/>
    <property type="evidence" value="ECO:0007669"/>
    <property type="project" value="InterPro"/>
</dbReference>
<dbReference type="Proteomes" id="UP000671828">
    <property type="component" value="Chromosome"/>
</dbReference>
<evidence type="ECO:0000256" key="1">
    <source>
        <dbReference type="SAM" id="MobiDB-lite"/>
    </source>
</evidence>
<dbReference type="SUPFAM" id="SSF50346">
    <property type="entry name" value="PRC-barrel domain"/>
    <property type="match status" value="1"/>
</dbReference>
<name>A0A8T8HUC3_9PSEU</name>
<dbReference type="RefSeq" id="WP_204844208.1">
    <property type="nucleotide sequence ID" value="NZ_JAFBCL010000001.1"/>
</dbReference>
<dbReference type="InterPro" id="IPR052967">
    <property type="entry name" value="Stress_Response_Assoc"/>
</dbReference>
<evidence type="ECO:0000259" key="3">
    <source>
        <dbReference type="Pfam" id="PF09557"/>
    </source>
</evidence>
<dbReference type="Proteomes" id="UP001195724">
    <property type="component" value="Unassembled WGS sequence"/>
</dbReference>
<feature type="compositionally biased region" description="Basic and acidic residues" evidence="1">
    <location>
        <begin position="140"/>
        <end position="165"/>
    </location>
</feature>
<dbReference type="InterPro" id="IPR014747">
    <property type="entry name" value="Bac_photo_RC_H_C"/>
</dbReference>
<evidence type="ECO:0000313" key="5">
    <source>
        <dbReference type="EMBL" id="QTR02086.1"/>
    </source>
</evidence>
<feature type="region of interest" description="Disordered" evidence="1">
    <location>
        <begin position="107"/>
        <end position="180"/>
    </location>
</feature>
<dbReference type="PANTHER" id="PTHR38463">
    <property type="entry name" value="STRESS RESPONSE PROTEIN YSNF"/>
    <property type="match status" value="1"/>
</dbReference>
<gene>
    <name evidence="5" type="ORF">J7S33_23065</name>
    <name evidence="4" type="ORF">JOE68_004458</name>
</gene>
<dbReference type="InterPro" id="IPR019060">
    <property type="entry name" value="DUF2382"/>
</dbReference>
<feature type="compositionally biased region" description="Basic and acidic residues" evidence="1">
    <location>
        <begin position="277"/>
        <end position="291"/>
    </location>
</feature>
<dbReference type="Pfam" id="PF05239">
    <property type="entry name" value="PRC"/>
    <property type="match status" value="1"/>
</dbReference>
<keyword evidence="7" id="KW-1185">Reference proteome</keyword>
<feature type="domain" description="PRC-barrel" evidence="2">
    <location>
        <begin position="7"/>
        <end position="73"/>
    </location>
</feature>
<proteinExistence type="predicted"/>
<reference evidence="4 7" key="1">
    <citation type="submission" date="2021-01" db="EMBL/GenBank/DDBJ databases">
        <title>Sequencing the genomes of 1000 actinobacteria strains.</title>
        <authorList>
            <person name="Klenk H.-P."/>
        </authorList>
    </citation>
    <scope>NUCLEOTIDE SEQUENCE [LARGE SCALE GENOMIC DNA]</scope>
    <source>
        <strain evidence="4 7">DSM 44581</strain>
    </source>
</reference>
<evidence type="ECO:0000313" key="4">
    <source>
        <dbReference type="EMBL" id="MBM7813593.1"/>
    </source>
</evidence>
<dbReference type="Gene3D" id="3.90.50.10">
    <property type="entry name" value="Photosynthetic Reaction Center, subunit H, domain 2"/>
    <property type="match status" value="1"/>
</dbReference>
<protein>
    <submittedName>
        <fullName evidence="5">PRC and DUF2382 domain-containing protein</fullName>
    </submittedName>
    <submittedName>
        <fullName evidence="4">Uncharacterized protein (TIGR02271 family)</fullName>
    </submittedName>
</protein>
<evidence type="ECO:0000313" key="7">
    <source>
        <dbReference type="Proteomes" id="UP001195724"/>
    </source>
</evidence>
<accession>A0A8T8HUC3</accession>
<dbReference type="GO" id="GO:0019684">
    <property type="term" value="P:photosynthesis, light reaction"/>
    <property type="evidence" value="ECO:0007669"/>
    <property type="project" value="InterPro"/>
</dbReference>
<dbReference type="InterPro" id="IPR027275">
    <property type="entry name" value="PRC-brl_dom"/>
</dbReference>
<organism evidence="5 6">
    <name type="scientific">Saccharothrix algeriensis</name>
    <dbReference type="NCBI Taxonomy" id="173560"/>
    <lineage>
        <taxon>Bacteria</taxon>
        <taxon>Bacillati</taxon>
        <taxon>Actinomycetota</taxon>
        <taxon>Actinomycetes</taxon>
        <taxon>Pseudonocardiales</taxon>
        <taxon>Pseudonocardiaceae</taxon>
        <taxon>Saccharothrix</taxon>
    </lineage>
</organism>
<dbReference type="EMBL" id="CP072788">
    <property type="protein sequence ID" value="QTR02086.1"/>
    <property type="molecule type" value="Genomic_DNA"/>
</dbReference>
<reference evidence="5" key="2">
    <citation type="submission" date="2021-04" db="EMBL/GenBank/DDBJ databases">
        <title>Saccharothrix algeriensis WGS.</title>
        <authorList>
            <person name="Stuskova K."/>
            <person name="Hakalova E."/>
            <person name="Tebbal A.B."/>
            <person name="Eichmeier A."/>
        </authorList>
    </citation>
    <scope>NUCLEOTIDE SEQUENCE</scope>
    <source>
        <strain evidence="5">NRRL B-24137</strain>
    </source>
</reference>
<feature type="domain" description="DUF2382" evidence="3">
    <location>
        <begin position="180"/>
        <end position="285"/>
    </location>
</feature>
<dbReference type="PANTHER" id="PTHR38463:SF1">
    <property type="entry name" value="STRESS RESPONSE PROTEIN YSNF"/>
    <property type="match status" value="1"/>
</dbReference>
<sequence length="291" mass="32672">MINQAEVDRLYDCDVVDSHGERIGSVKQVWLDDRDGRPMWASVHTGLFGLKETFVPIQDARIDKGSITVPVEKQQVKDAPRIDVTDEHMSDAQQDELYRYYGMIPTANTGEHDRMPGGRGGQARGQAEQTRGGQTGAEQTRGRAEQGGHVHSEHTRLPGMREDAPARQPRGKAAEGDSVTRYEEQLDVGTRDVAAGRVRLVKHVVTEQQNMTVPVSHEEVHVVSEPADGATGEAFTEEEAEVTLRRQEPVVEKRAEPVERVRLDKETVTEQRQVGDQVRRERVEVERDDER</sequence>
<dbReference type="AlphaFoldDB" id="A0A8T8HUC3"/>
<dbReference type="InterPro" id="IPR011033">
    <property type="entry name" value="PRC_barrel-like_sf"/>
</dbReference>
<evidence type="ECO:0000313" key="6">
    <source>
        <dbReference type="Proteomes" id="UP000671828"/>
    </source>
</evidence>
<dbReference type="Pfam" id="PF09557">
    <property type="entry name" value="DUF2382"/>
    <property type="match status" value="1"/>
</dbReference>
<dbReference type="EMBL" id="JAFBCL010000001">
    <property type="protein sequence ID" value="MBM7813593.1"/>
    <property type="molecule type" value="Genomic_DNA"/>
</dbReference>